<keyword evidence="3 6" id="KW-0812">Transmembrane</keyword>
<feature type="transmembrane region" description="Helical" evidence="6">
    <location>
        <begin position="269"/>
        <end position="286"/>
    </location>
</feature>
<evidence type="ECO:0000256" key="5">
    <source>
        <dbReference type="ARBA" id="ARBA00023136"/>
    </source>
</evidence>
<evidence type="ECO:0000259" key="7">
    <source>
        <dbReference type="Pfam" id="PF00892"/>
    </source>
</evidence>
<dbReference type="InterPro" id="IPR000620">
    <property type="entry name" value="EamA_dom"/>
</dbReference>
<sequence length="297" mass="33077">MEQKNSLYAMLFLAMLCWGGSWVNIKVLSGYIGAYDVVFFRYFITALSMVPIILFLKKSFAIDLRSFGLVVLTSLALIAYMNYFFLGTKYGTASLGGAMVTSLIPINTFLLLALLRVRTITKKDLFALILGALGVLTMLDVWHFDMAQLGAVHNLYFLIASLLWPVVTILSSKATKISPIVFTFYMYVITTAVAWAFFVDVDALDFSTYDGIFWLNMLFIAFGASTFANTIYFLGIERLGAREVSSFIFLVPFAAISLSILFLGESISLSLVIGTALTLFAVKLLNNISLRKRRTRA</sequence>
<dbReference type="SUPFAM" id="SSF103481">
    <property type="entry name" value="Multidrug resistance efflux transporter EmrE"/>
    <property type="match status" value="2"/>
</dbReference>
<accession>A0ABS2WSI1</accession>
<keyword evidence="9" id="KW-1185">Reference proteome</keyword>
<dbReference type="PANTHER" id="PTHR32322:SF18">
    <property type="entry name" value="S-ADENOSYLMETHIONINE_S-ADENOSYLHOMOCYSTEINE TRANSPORTER"/>
    <property type="match status" value="1"/>
</dbReference>
<dbReference type="Proteomes" id="UP000703590">
    <property type="component" value="Unassembled WGS sequence"/>
</dbReference>
<evidence type="ECO:0000256" key="1">
    <source>
        <dbReference type="ARBA" id="ARBA00004651"/>
    </source>
</evidence>
<comment type="subcellular location">
    <subcellularLocation>
        <location evidence="1">Cell membrane</location>
        <topology evidence="1">Multi-pass membrane protein</topology>
    </subcellularLocation>
</comment>
<evidence type="ECO:0000256" key="2">
    <source>
        <dbReference type="ARBA" id="ARBA00022475"/>
    </source>
</evidence>
<dbReference type="Pfam" id="PF00892">
    <property type="entry name" value="EamA"/>
    <property type="match status" value="2"/>
</dbReference>
<feature type="transmembrane region" description="Helical" evidence="6">
    <location>
        <begin position="37"/>
        <end position="55"/>
    </location>
</feature>
<protein>
    <submittedName>
        <fullName evidence="8">DMT family transporter</fullName>
    </submittedName>
</protein>
<feature type="transmembrane region" description="Helical" evidence="6">
    <location>
        <begin position="246"/>
        <end position="263"/>
    </location>
</feature>
<reference evidence="8 9" key="2">
    <citation type="submission" date="2021-02" db="EMBL/GenBank/DDBJ databases">
        <title>Sulfurospirillum tamanensis sp. nov.</title>
        <authorList>
            <person name="Frolova A."/>
            <person name="Merkel A."/>
            <person name="Slobodkin A."/>
        </authorList>
    </citation>
    <scope>NUCLEOTIDE SEQUENCE [LARGE SCALE GENOMIC DNA]</scope>
    <source>
        <strain evidence="8 9">T05b</strain>
    </source>
</reference>
<evidence type="ECO:0000256" key="6">
    <source>
        <dbReference type="SAM" id="Phobius"/>
    </source>
</evidence>
<dbReference type="PANTHER" id="PTHR32322">
    <property type="entry name" value="INNER MEMBRANE TRANSPORTER"/>
    <property type="match status" value="1"/>
</dbReference>
<dbReference type="InterPro" id="IPR050638">
    <property type="entry name" value="AA-Vitamin_Transporters"/>
</dbReference>
<dbReference type="InterPro" id="IPR037185">
    <property type="entry name" value="EmrE-like"/>
</dbReference>
<dbReference type="RefSeq" id="WP_205459133.1">
    <property type="nucleotide sequence ID" value="NZ_JAFHKK010000014.1"/>
</dbReference>
<evidence type="ECO:0000313" key="8">
    <source>
        <dbReference type="EMBL" id="MBN2964581.1"/>
    </source>
</evidence>
<evidence type="ECO:0000313" key="9">
    <source>
        <dbReference type="Proteomes" id="UP000703590"/>
    </source>
</evidence>
<reference evidence="9" key="1">
    <citation type="submission" date="2021-02" db="EMBL/GenBank/DDBJ databases">
        <title>Sulfurospirillum tamanensis sp. nov.</title>
        <authorList>
            <person name="Merkel A.Y."/>
        </authorList>
    </citation>
    <scope>NUCLEOTIDE SEQUENCE [LARGE SCALE GENOMIC DNA]</scope>
    <source>
        <strain evidence="9">T05b</strain>
    </source>
</reference>
<feature type="domain" description="EamA" evidence="7">
    <location>
        <begin position="155"/>
        <end position="285"/>
    </location>
</feature>
<feature type="transmembrane region" description="Helical" evidence="6">
    <location>
        <begin position="92"/>
        <end position="113"/>
    </location>
</feature>
<organism evidence="8 9">
    <name type="scientific">Sulfurospirillum tamanense</name>
    <dbReference type="NCBI Taxonomy" id="2813362"/>
    <lineage>
        <taxon>Bacteria</taxon>
        <taxon>Pseudomonadati</taxon>
        <taxon>Campylobacterota</taxon>
        <taxon>Epsilonproteobacteria</taxon>
        <taxon>Campylobacterales</taxon>
        <taxon>Sulfurospirillaceae</taxon>
        <taxon>Sulfurospirillum</taxon>
    </lineage>
</organism>
<evidence type="ECO:0000256" key="4">
    <source>
        <dbReference type="ARBA" id="ARBA00022989"/>
    </source>
</evidence>
<keyword evidence="4 6" id="KW-1133">Transmembrane helix</keyword>
<feature type="transmembrane region" description="Helical" evidence="6">
    <location>
        <begin position="150"/>
        <end position="170"/>
    </location>
</feature>
<dbReference type="EMBL" id="JAFHKK010000014">
    <property type="protein sequence ID" value="MBN2964581.1"/>
    <property type="molecule type" value="Genomic_DNA"/>
</dbReference>
<keyword evidence="5 6" id="KW-0472">Membrane</keyword>
<comment type="caution">
    <text evidence="8">The sequence shown here is derived from an EMBL/GenBank/DDBJ whole genome shotgun (WGS) entry which is preliminary data.</text>
</comment>
<feature type="transmembrane region" description="Helical" evidence="6">
    <location>
        <begin position="177"/>
        <end position="199"/>
    </location>
</feature>
<feature type="transmembrane region" description="Helical" evidence="6">
    <location>
        <begin position="125"/>
        <end position="144"/>
    </location>
</feature>
<evidence type="ECO:0000256" key="3">
    <source>
        <dbReference type="ARBA" id="ARBA00022692"/>
    </source>
</evidence>
<reference evidence="8 9" key="3">
    <citation type="submission" date="2021-02" db="EMBL/GenBank/DDBJ databases">
        <authorList>
            <person name="Merkel A.Y."/>
        </authorList>
    </citation>
    <scope>NUCLEOTIDE SEQUENCE [LARGE SCALE GENOMIC DNA]</scope>
    <source>
        <strain evidence="8 9">T05b</strain>
    </source>
</reference>
<feature type="transmembrane region" description="Helical" evidence="6">
    <location>
        <begin position="67"/>
        <end position="86"/>
    </location>
</feature>
<gene>
    <name evidence="8" type="ORF">JWV37_07300</name>
</gene>
<proteinExistence type="predicted"/>
<feature type="transmembrane region" description="Helical" evidence="6">
    <location>
        <begin position="7"/>
        <end position="25"/>
    </location>
</feature>
<feature type="transmembrane region" description="Helical" evidence="6">
    <location>
        <begin position="211"/>
        <end position="234"/>
    </location>
</feature>
<feature type="domain" description="EamA" evidence="7">
    <location>
        <begin position="8"/>
        <end position="138"/>
    </location>
</feature>
<name>A0ABS2WSI1_9BACT</name>
<keyword evidence="2" id="KW-1003">Cell membrane</keyword>